<sequence>MQQHPYSFGEELRRRRLAAELSLEQLGRRVHYSKAQLSKVERGLKRPSLELARLCDTELAADGALARLLEPAVSPMSLPAPGRDDEVWLMYLDKDGDSTLQPVKRRSLIAVGAASALSLQLSGDALPVGTGANTLVEASRMLFDQFRRIGQAVTPRSLLPALIAQTHSLEQLARLAGPRTRGELLVLASRYAEYTGWMAQEAGDDRTALWWTDRAVQLAQGGGDGALAAYALVRRSLICLFGGDPAQAAELAEQALQSPAGPRIRGLAAQHRAQSLAVTGEHSAAMRSLDQAQELLAADKDRSDSPVLGASHVPDVVAMYTGWCLYELGRPRQAAELLDRQTARLSTHALRARARHGARRALAHAAAGEIDQACVITSELLSSAAAVDSATIATDLRRLARLLARHPRNAGVREVAPHLTSVLPHRAS</sequence>
<keyword evidence="3" id="KW-1185">Reference proteome</keyword>
<dbReference type="Gene3D" id="1.25.40.10">
    <property type="entry name" value="Tetratricopeptide repeat domain"/>
    <property type="match status" value="1"/>
</dbReference>
<accession>A0ABQ3QHS3</accession>
<dbReference type="Gene3D" id="1.10.260.40">
    <property type="entry name" value="lambda repressor-like DNA-binding domains"/>
    <property type="match status" value="1"/>
</dbReference>
<dbReference type="SUPFAM" id="SSF47413">
    <property type="entry name" value="lambda repressor-like DNA-binding domains"/>
    <property type="match status" value="1"/>
</dbReference>
<dbReference type="EMBL" id="BNDY01000002">
    <property type="protein sequence ID" value="GHI36831.1"/>
    <property type="molecule type" value="Genomic_DNA"/>
</dbReference>
<reference evidence="2" key="1">
    <citation type="submission" date="2024-05" db="EMBL/GenBank/DDBJ databases">
        <title>Whole genome shotgun sequence of Streptomyces violascens NBRC 12920.</title>
        <authorList>
            <person name="Komaki H."/>
            <person name="Tamura T."/>
        </authorList>
    </citation>
    <scope>NUCLEOTIDE SEQUENCE</scope>
    <source>
        <strain evidence="2">NBRC 12920</strain>
    </source>
</reference>
<dbReference type="RefSeq" id="WP_189962242.1">
    <property type="nucleotide sequence ID" value="NZ_BMUA01000004.1"/>
</dbReference>
<evidence type="ECO:0000313" key="3">
    <source>
        <dbReference type="Proteomes" id="UP001050808"/>
    </source>
</evidence>
<feature type="domain" description="HTH cro/C1-type" evidence="1">
    <location>
        <begin position="12"/>
        <end position="52"/>
    </location>
</feature>
<evidence type="ECO:0000313" key="2">
    <source>
        <dbReference type="EMBL" id="GHI36831.1"/>
    </source>
</evidence>
<dbReference type="Pfam" id="PF13560">
    <property type="entry name" value="HTH_31"/>
    <property type="match status" value="1"/>
</dbReference>
<dbReference type="SUPFAM" id="SSF48452">
    <property type="entry name" value="TPR-like"/>
    <property type="match status" value="1"/>
</dbReference>
<dbReference type="CDD" id="cd00093">
    <property type="entry name" value="HTH_XRE"/>
    <property type="match status" value="1"/>
</dbReference>
<proteinExistence type="predicted"/>
<comment type="caution">
    <text evidence="2">The sequence shown here is derived from an EMBL/GenBank/DDBJ whole genome shotgun (WGS) entry which is preliminary data.</text>
</comment>
<evidence type="ECO:0000259" key="1">
    <source>
        <dbReference type="PROSITE" id="PS50943"/>
    </source>
</evidence>
<dbReference type="InterPro" id="IPR010982">
    <property type="entry name" value="Lambda_DNA-bd_dom_sf"/>
</dbReference>
<dbReference type="InterPro" id="IPR011990">
    <property type="entry name" value="TPR-like_helical_dom_sf"/>
</dbReference>
<dbReference type="Proteomes" id="UP001050808">
    <property type="component" value="Unassembled WGS sequence"/>
</dbReference>
<dbReference type="SMART" id="SM00530">
    <property type="entry name" value="HTH_XRE"/>
    <property type="match status" value="1"/>
</dbReference>
<organism evidence="2 3">
    <name type="scientific">Streptomyces violascens</name>
    <dbReference type="NCBI Taxonomy" id="67381"/>
    <lineage>
        <taxon>Bacteria</taxon>
        <taxon>Bacillati</taxon>
        <taxon>Actinomycetota</taxon>
        <taxon>Actinomycetes</taxon>
        <taxon>Kitasatosporales</taxon>
        <taxon>Streptomycetaceae</taxon>
        <taxon>Streptomyces</taxon>
    </lineage>
</organism>
<dbReference type="InterPro" id="IPR001387">
    <property type="entry name" value="Cro/C1-type_HTH"/>
</dbReference>
<name>A0ABQ3QHS3_9ACTN</name>
<protein>
    <recommendedName>
        <fullName evidence="1">HTH cro/C1-type domain-containing protein</fullName>
    </recommendedName>
</protein>
<dbReference type="PROSITE" id="PS50943">
    <property type="entry name" value="HTH_CROC1"/>
    <property type="match status" value="1"/>
</dbReference>
<gene>
    <name evidence="2" type="ORF">Sviol_12390</name>
</gene>